<name>A0A8S9TST6_PHYIN</name>
<sequence>MDTSWIVAMETIVVCYRRVDTVDSSPDHTIVAARELDTIHTVLPLHQQCDTCPKTVVGGLYRLWGLHGAEWVIADARRSDFSDRHGTKKPDQTFLVDNPSEVAQSPSAPSARAQTEISVELRATESRIQAVHRELLTTGGESATVLHQELTHPDVGRGRPAPTRKISPIPGEKSF</sequence>
<evidence type="ECO:0000313" key="3">
    <source>
        <dbReference type="Proteomes" id="UP000704712"/>
    </source>
</evidence>
<organism evidence="2 3">
    <name type="scientific">Phytophthora infestans</name>
    <name type="common">Potato late blight agent</name>
    <name type="synonym">Botrytis infestans</name>
    <dbReference type="NCBI Taxonomy" id="4787"/>
    <lineage>
        <taxon>Eukaryota</taxon>
        <taxon>Sar</taxon>
        <taxon>Stramenopiles</taxon>
        <taxon>Oomycota</taxon>
        <taxon>Peronosporomycetes</taxon>
        <taxon>Peronosporales</taxon>
        <taxon>Peronosporaceae</taxon>
        <taxon>Phytophthora</taxon>
    </lineage>
</organism>
<proteinExistence type="predicted"/>
<feature type="compositionally biased region" description="Low complexity" evidence="1">
    <location>
        <begin position="103"/>
        <end position="113"/>
    </location>
</feature>
<dbReference type="EMBL" id="JAACNO010002751">
    <property type="protein sequence ID" value="KAF4131033.1"/>
    <property type="molecule type" value="Genomic_DNA"/>
</dbReference>
<evidence type="ECO:0000313" key="2">
    <source>
        <dbReference type="EMBL" id="KAF4131033.1"/>
    </source>
</evidence>
<dbReference type="AlphaFoldDB" id="A0A8S9TST6"/>
<accession>A0A8S9TST6</accession>
<feature type="region of interest" description="Disordered" evidence="1">
    <location>
        <begin position="81"/>
        <end position="113"/>
    </location>
</feature>
<feature type="compositionally biased region" description="Basic and acidic residues" evidence="1">
    <location>
        <begin position="81"/>
        <end position="91"/>
    </location>
</feature>
<gene>
    <name evidence="2" type="ORF">GN958_ATG19765</name>
</gene>
<dbReference type="Proteomes" id="UP000704712">
    <property type="component" value="Unassembled WGS sequence"/>
</dbReference>
<evidence type="ECO:0000256" key="1">
    <source>
        <dbReference type="SAM" id="MobiDB-lite"/>
    </source>
</evidence>
<protein>
    <submittedName>
        <fullName evidence="2">Uncharacterized protein</fullName>
    </submittedName>
</protein>
<comment type="caution">
    <text evidence="2">The sequence shown here is derived from an EMBL/GenBank/DDBJ whole genome shotgun (WGS) entry which is preliminary data.</text>
</comment>
<feature type="region of interest" description="Disordered" evidence="1">
    <location>
        <begin position="150"/>
        <end position="175"/>
    </location>
</feature>
<reference evidence="2" key="1">
    <citation type="submission" date="2020-03" db="EMBL/GenBank/DDBJ databases">
        <title>Hybrid Assembly of Korean Phytophthora infestans isolates.</title>
        <authorList>
            <person name="Prokchorchik M."/>
            <person name="Lee Y."/>
            <person name="Seo J."/>
            <person name="Cho J.-H."/>
            <person name="Park Y.-E."/>
            <person name="Jang D.-C."/>
            <person name="Im J.-S."/>
            <person name="Choi J.-G."/>
            <person name="Park H.-J."/>
            <person name="Lee G.-B."/>
            <person name="Lee Y.-G."/>
            <person name="Hong S.-Y."/>
            <person name="Cho K."/>
            <person name="Sohn K.H."/>
        </authorList>
    </citation>
    <scope>NUCLEOTIDE SEQUENCE</scope>
    <source>
        <strain evidence="2">KR_2_A2</strain>
    </source>
</reference>